<name>A0A5C4M0C5_9PSEU</name>
<gene>
    <name evidence="3" type="ORF">FG385_15715</name>
</gene>
<dbReference type="Gene3D" id="2.180.10.10">
    <property type="entry name" value="RHS repeat-associated core"/>
    <property type="match status" value="2"/>
</dbReference>
<keyword evidence="4" id="KW-1185">Reference proteome</keyword>
<feature type="region of interest" description="Disordered" evidence="1">
    <location>
        <begin position="43"/>
        <end position="73"/>
    </location>
</feature>
<dbReference type="NCBIfam" id="TIGR03696">
    <property type="entry name" value="Rhs_assc_core"/>
    <property type="match status" value="1"/>
</dbReference>
<comment type="caution">
    <text evidence="3">The sequence shown here is derived from an EMBL/GenBank/DDBJ whole genome shotgun (WGS) entry which is preliminary data.</text>
</comment>
<organism evidence="3 4">
    <name type="scientific">Amycolatopsis alkalitolerans</name>
    <dbReference type="NCBI Taxonomy" id="2547244"/>
    <lineage>
        <taxon>Bacteria</taxon>
        <taxon>Bacillati</taxon>
        <taxon>Actinomycetota</taxon>
        <taxon>Actinomycetes</taxon>
        <taxon>Pseudonocardiales</taxon>
        <taxon>Pseudonocardiaceae</taxon>
        <taxon>Amycolatopsis</taxon>
    </lineage>
</organism>
<dbReference type="InterPro" id="IPR050708">
    <property type="entry name" value="T6SS_VgrG/RHS"/>
</dbReference>
<dbReference type="PROSITE" id="PS51820">
    <property type="entry name" value="PA14"/>
    <property type="match status" value="2"/>
</dbReference>
<feature type="compositionally biased region" description="Polar residues" evidence="1">
    <location>
        <begin position="1092"/>
        <end position="1102"/>
    </location>
</feature>
<dbReference type="Proteomes" id="UP000305546">
    <property type="component" value="Unassembled WGS sequence"/>
</dbReference>
<dbReference type="InterPro" id="IPR022385">
    <property type="entry name" value="Rhs_assc_core"/>
</dbReference>
<dbReference type="Pfam" id="PF07691">
    <property type="entry name" value="PA14"/>
    <property type="match status" value="2"/>
</dbReference>
<dbReference type="PANTHER" id="PTHR32305">
    <property type="match status" value="1"/>
</dbReference>
<dbReference type="EMBL" id="VDFW01000012">
    <property type="protein sequence ID" value="TNC25093.1"/>
    <property type="molecule type" value="Genomic_DNA"/>
</dbReference>
<evidence type="ECO:0000259" key="2">
    <source>
        <dbReference type="PROSITE" id="PS51820"/>
    </source>
</evidence>
<feature type="domain" description="PA14" evidence="2">
    <location>
        <begin position="1146"/>
        <end position="1290"/>
    </location>
</feature>
<dbReference type="SUPFAM" id="SSF56988">
    <property type="entry name" value="Anthrax protective antigen"/>
    <property type="match status" value="2"/>
</dbReference>
<feature type="region of interest" description="Disordered" evidence="1">
    <location>
        <begin position="1079"/>
        <end position="1102"/>
    </location>
</feature>
<dbReference type="InterPro" id="IPR037524">
    <property type="entry name" value="PA14/GLEYA"/>
</dbReference>
<dbReference type="RefSeq" id="WP_139097481.1">
    <property type="nucleotide sequence ID" value="NZ_VDFW01000012.1"/>
</dbReference>
<dbReference type="Gene3D" id="3.90.182.10">
    <property type="entry name" value="Toxin - Anthrax Protective Antigen,domain 1"/>
    <property type="match status" value="1"/>
</dbReference>
<dbReference type="SMART" id="SM00758">
    <property type="entry name" value="PA14"/>
    <property type="match status" value="2"/>
</dbReference>
<protein>
    <recommendedName>
        <fullName evidence="2">PA14 domain-containing protein</fullName>
    </recommendedName>
</protein>
<dbReference type="OrthoDB" id="5994822at2"/>
<evidence type="ECO:0000313" key="4">
    <source>
        <dbReference type="Proteomes" id="UP000305546"/>
    </source>
</evidence>
<proteinExistence type="predicted"/>
<accession>A0A5C4M0C5</accession>
<sequence>MLLTAAVAAGSAEVVQPPPAVAAPAADHHVDVRTLPLLPAGRAVDPASAPAKPAGDFAPLSTRGGQGRGDSHFRAGQSRLVAGSQAQYSEEYVNPDGTHTRKLSNEPLNVQDAQGVWHPVDPTVSVDPASKRARTGWHPLAPSFGPTANDPALVSVQVGADQASLALQGAGAAPAKTNGSTVSYAGALPKTDLTYTTSAGEVKEALTLATAPATGQWSFALATHGLTPVLAKDGSVQLLNAAKQTEIVIPAPQAWDSAGNNGQTAPGQTTGTYTLTPTPAGWTLTVSVDEGWLHDAKRVYPVTVDPTMTYSPSTLNWYKSDGASGTDTVVKVGNSQSGTNGGDTYLRTVTQFPLSTLAGQNVVGSRVDVNWENSAPQSHTSYNIDLFHATDQSFNGAPGAEYLAHGVIGDFGSLSGIPATTANTPDALTNFLRGVVSASNWGALFGFVGQETAGKYTYKRVTASLLVDVGSAPTQATIKSPADGSVLTTPTPTLTVNPSTDADGTAVTYCFAIATGPDAASGVVAQSGCQSSTSWTVPAGVLQDGVTYTWKADAFSGLTTTTGAIGHLKVDKRIGAHGPAPTDTIGPLTVNLANGNASVSTSSMSYNAVGGTQSLSFTYNSQATDEHGLTASYYNDPNRNGLIDDGIQPSLVRTEPQVNVDFGNQSPYSPAIGAGWYVVRWDGFFQAPATGTYQFAGVHDDGLTVTLNNTQIYSYATPSDVSWASGQATGSVALTAGQRVPIKVELAQGIGAAHLQLFVRTTDGTTVPSQIVPAAWLFKSALPALPQGWSMSTDLDGSGQAYTRALVTDQNIVLTDSTGAQHTWTKKTATGPASYTPPAGEDAVLAMDTTGRITLTENDMIYSFRSDGLPDTVTNALDVKHSAALQYIYDDSASPVRLKTINDPVSGRSMTLYYNRPGDTCYTGLTPPAGADANAPSQMLCRVAYWDGKQSVLWYTNTQLSRFEDPGGTVTDFGYDTTTGLLNSLRDSLAADWVAADPATRDNNASRFAIAYTAGKVTSVTAPAPTPGAARPQHSYRYDPANSQTFTDIAGLTPATGFASKVTYDTAYRTLSTADATGKTKTNTWDARDLPLTSTDPAGRESTTVYDYAQRPTDSYGPAPTSCFTGQQPTAACADTVPHTRTNYDENLQGLAAQWFDNTNLAGAPKSLTTGTGNPDGSINHPWHDTAPTAGIPADNFSLRATGEIVFPAAGDYTLKTLSDDGVRVWIDDALVIDDWQVQGATWTSATVHSNTAGDVHRIRLEYFQGQFDSQLELDWIPPGGTQQVVPGTQLRPRYGLATSTIQDESGGVPDKITATSYAPTGIDPGYGLATTATTDPGGLNLTESTTYETPGSGYLRKTGTVKPTGATTTYAYYGDTETRTNPCVTGSPAINQGGLAKITTSPAPATGSARTDELVYDASGRVVADATAGDWTCTTYDDRDRTTQKTFPANATTGPRTVTYNYAVGGDPLTRSVSDSNGTVTTTVDLLGRVVSYTDANGVKTDTLYDQAGRVTQTTVDETLGTAPAKTTTYTYDDAGRLLTETWDGALQATVTYDTNGEMASVAYGNGTSLAAIGKDPAGRVTSLTWQNSTNNQVVSEVSRTRAGTIIGESLNGSNPNPGGNDYTYDTAGRLTEAYIAGHHFTYDFTSAAAAGCPTGTTTNAGINTNRMRLLDQTSAGTAETDYCYDNADRLLATLGTNATSGISYDTHGNTTAYTTGGITTHLAYDGADRNIQLSTTGGTGAQNATIAYTRDATDRIIRRDATGDTPTAVLYGYTGEGDTADLTTDASHNILTWTLNLPGGVVESIHNSADPDTYDAPSVRGDLVLTTNNSGDQVGDLHQYDPYGNPLDPATGAVNNQAVPDNTPGSNDYGWLGQHERPYEHAGALSIVEMGARTYSPLLGRFLQVDPVEGGSANDYDYANGDPINNTDLDGNCWFCSVFNSVVHVVTAVADVVSNIPGPIGSIASGVAAVGYMIQGNWKEAAWAAAAIVPGVKYLRYAKNVEKLVSYSRDVRKFRNITTATRAAKRYAENYRGPGKAIVRGNCSARTHVHVDIRYNNQKIHVRHFYYKARRRR</sequence>
<evidence type="ECO:0000313" key="3">
    <source>
        <dbReference type="EMBL" id="TNC25093.1"/>
    </source>
</evidence>
<reference evidence="3 4" key="1">
    <citation type="submission" date="2019-06" db="EMBL/GenBank/DDBJ databases">
        <title>Amycolatopsis alkalitolerans sp. nov., isolated from Gastrodia elata Blume.</title>
        <authorList>
            <person name="Narsing Rao M.P."/>
            <person name="Li W.J."/>
        </authorList>
    </citation>
    <scope>NUCLEOTIDE SEQUENCE [LARGE SCALE GENOMIC DNA]</scope>
    <source>
        <strain evidence="3 4">SYSUP0005</strain>
    </source>
</reference>
<evidence type="ECO:0000256" key="1">
    <source>
        <dbReference type="SAM" id="MobiDB-lite"/>
    </source>
</evidence>
<feature type="domain" description="PA14" evidence="2">
    <location>
        <begin position="624"/>
        <end position="776"/>
    </location>
</feature>
<dbReference type="InterPro" id="IPR011658">
    <property type="entry name" value="PA14_dom"/>
</dbReference>
<dbReference type="Gene3D" id="2.60.120.260">
    <property type="entry name" value="Galactose-binding domain-like"/>
    <property type="match status" value="1"/>
</dbReference>
<dbReference type="PANTHER" id="PTHR32305:SF15">
    <property type="entry name" value="PROTEIN RHSA-RELATED"/>
    <property type="match status" value="1"/>
</dbReference>